<gene>
    <name evidence="1" type="ORF">IWQ57_003993</name>
</gene>
<comment type="caution">
    <text evidence="1">The sequence shown here is derived from an EMBL/GenBank/DDBJ whole genome shotgun (WGS) entry which is preliminary data.</text>
</comment>
<sequence>MATFASVLQSSVRKSILVTSCDTYTGYQLASMLTKHTGKHFGRVHATYFVENSLVKRLMKHGVECIRLAIADGAEAIAKTYSRADVVIVVPAVADDQWGSGDSRVLVSAAAKAGVAGLVLCSVINAGQMGGLAML</sequence>
<dbReference type="Proteomes" id="UP001140234">
    <property type="component" value="Unassembled WGS sequence"/>
</dbReference>
<evidence type="ECO:0000313" key="2">
    <source>
        <dbReference type="Proteomes" id="UP001140234"/>
    </source>
</evidence>
<evidence type="ECO:0000313" key="1">
    <source>
        <dbReference type="EMBL" id="KAJ2767326.1"/>
    </source>
</evidence>
<name>A0ACC1JTP8_9FUNG</name>
<feature type="non-terminal residue" evidence="1">
    <location>
        <position position="135"/>
    </location>
</feature>
<reference evidence="1" key="1">
    <citation type="submission" date="2022-07" db="EMBL/GenBank/DDBJ databases">
        <title>Phylogenomic reconstructions and comparative analyses of Kickxellomycotina fungi.</title>
        <authorList>
            <person name="Reynolds N.K."/>
            <person name="Stajich J.E."/>
            <person name="Barry K."/>
            <person name="Grigoriev I.V."/>
            <person name="Crous P."/>
            <person name="Smith M.E."/>
        </authorList>
    </citation>
    <scope>NUCLEOTIDE SEQUENCE</scope>
    <source>
        <strain evidence="1">CBS 109366</strain>
    </source>
</reference>
<accession>A0ACC1JTP8</accession>
<keyword evidence="2" id="KW-1185">Reference proteome</keyword>
<organism evidence="1 2">
    <name type="scientific">Coemansia nantahalensis</name>
    <dbReference type="NCBI Taxonomy" id="2789366"/>
    <lineage>
        <taxon>Eukaryota</taxon>
        <taxon>Fungi</taxon>
        <taxon>Fungi incertae sedis</taxon>
        <taxon>Zoopagomycota</taxon>
        <taxon>Kickxellomycotina</taxon>
        <taxon>Kickxellomycetes</taxon>
        <taxon>Kickxellales</taxon>
        <taxon>Kickxellaceae</taxon>
        <taxon>Coemansia</taxon>
    </lineage>
</organism>
<protein>
    <submittedName>
        <fullName evidence="1">Uncharacterized protein</fullName>
    </submittedName>
</protein>
<dbReference type="EMBL" id="JANBUJ010001451">
    <property type="protein sequence ID" value="KAJ2767326.1"/>
    <property type="molecule type" value="Genomic_DNA"/>
</dbReference>
<proteinExistence type="predicted"/>